<feature type="transmembrane region" description="Helical" evidence="7">
    <location>
        <begin position="243"/>
        <end position="264"/>
    </location>
</feature>
<evidence type="ECO:0000256" key="6">
    <source>
        <dbReference type="ARBA" id="ARBA00023136"/>
    </source>
</evidence>
<dbReference type="OrthoDB" id="3170677at2"/>
<comment type="subcellular location">
    <subcellularLocation>
        <location evidence="1">Cell membrane</location>
        <topology evidence="1">Multi-pass membrane protein</topology>
    </subcellularLocation>
</comment>
<feature type="transmembrane region" description="Helical" evidence="7">
    <location>
        <begin position="419"/>
        <end position="439"/>
    </location>
</feature>
<dbReference type="GO" id="GO:0022857">
    <property type="term" value="F:transmembrane transporter activity"/>
    <property type="evidence" value="ECO:0007669"/>
    <property type="project" value="InterPro"/>
</dbReference>
<reference evidence="9" key="1">
    <citation type="submission" date="2016-10" db="EMBL/GenBank/DDBJ databases">
        <authorList>
            <person name="Varghese N."/>
            <person name="Submissions S."/>
        </authorList>
    </citation>
    <scope>NUCLEOTIDE SEQUENCE [LARGE SCALE GENOMIC DNA]</scope>
    <source>
        <strain evidence="9">DSM 44209</strain>
    </source>
</reference>
<feature type="transmembrane region" description="Helical" evidence="7">
    <location>
        <begin position="143"/>
        <end position="161"/>
    </location>
</feature>
<dbReference type="Proteomes" id="UP000198507">
    <property type="component" value="Unassembled WGS sequence"/>
</dbReference>
<dbReference type="EMBL" id="FOIE01000001">
    <property type="protein sequence ID" value="SES73320.1"/>
    <property type="molecule type" value="Genomic_DNA"/>
</dbReference>
<evidence type="ECO:0000256" key="7">
    <source>
        <dbReference type="SAM" id="Phobius"/>
    </source>
</evidence>
<name>A0A1H9YVY6_9ACTN</name>
<keyword evidence="3" id="KW-1003">Cell membrane</keyword>
<evidence type="ECO:0000313" key="9">
    <source>
        <dbReference type="Proteomes" id="UP000198507"/>
    </source>
</evidence>
<proteinExistence type="predicted"/>
<feature type="transmembrane region" description="Helical" evidence="7">
    <location>
        <begin position="467"/>
        <end position="487"/>
    </location>
</feature>
<evidence type="ECO:0000256" key="1">
    <source>
        <dbReference type="ARBA" id="ARBA00004651"/>
    </source>
</evidence>
<evidence type="ECO:0000256" key="3">
    <source>
        <dbReference type="ARBA" id="ARBA00022475"/>
    </source>
</evidence>
<gene>
    <name evidence="8" type="ORF">SAMN04488546_0306</name>
</gene>
<dbReference type="PANTHER" id="PTHR42770">
    <property type="entry name" value="AMINO ACID TRANSPORTER-RELATED"/>
    <property type="match status" value="1"/>
</dbReference>
<evidence type="ECO:0000256" key="2">
    <source>
        <dbReference type="ARBA" id="ARBA00022448"/>
    </source>
</evidence>
<sequence length="510" mass="53581">MSQFATGSERDQTALAALQKTRLRRTLGRADIVLFIVAAVISIDTIGLMASGGGEGVVWATFLALAFLVPYALVFSETSAAFPAEGGPYHWVKLAFGRAWGAVAVVLYWITNPIWLGGSLAFIAAEAWSEYVVPTGEGGVGDYLFKLVFVWLAILLAIVSLKRGKRVINAGALAKLLVLLSMCLTAVVYAVQEGGGGGGLSFAPTAAGFLAIVPIALFAYVGFEAPSAASDEMHDAQRDTPAAIARGTVITLLAYIVPVLTIVLVTPADEMAEAGVMSTIETAYGVWGAAAGPLVTLTALGFVFALLTQGSAWMIATDRMQAVAAADGAFFGGYLGVFSERLGTPVRMNVLSGVVSTVFLLAAMTLVEGPAASVFAVVLTVAISTLLISYVIIVPAAIRLRLARPDVHRPYRVPGHRGVFVGLAALVMAFVTFGSWVAVFPGTIEPLLGIDYPFEEIWGVSRLNFELFTLGTLAVVIALGVAGYVGGARLRRTVPDRSAVPDDRVEVPQH</sequence>
<keyword evidence="6 7" id="KW-0472">Membrane</keyword>
<dbReference type="PIRSF" id="PIRSF006060">
    <property type="entry name" value="AA_transporter"/>
    <property type="match status" value="1"/>
</dbReference>
<feature type="transmembrane region" description="Helical" evidence="7">
    <location>
        <begin position="373"/>
        <end position="398"/>
    </location>
</feature>
<keyword evidence="5 7" id="KW-1133">Transmembrane helix</keyword>
<accession>A0A1H9YVY6</accession>
<evidence type="ECO:0000256" key="5">
    <source>
        <dbReference type="ARBA" id="ARBA00022989"/>
    </source>
</evidence>
<feature type="transmembrane region" description="Helical" evidence="7">
    <location>
        <begin position="96"/>
        <end position="123"/>
    </location>
</feature>
<feature type="transmembrane region" description="Helical" evidence="7">
    <location>
        <begin position="173"/>
        <end position="191"/>
    </location>
</feature>
<evidence type="ECO:0000313" key="8">
    <source>
        <dbReference type="EMBL" id="SES73320.1"/>
    </source>
</evidence>
<keyword evidence="2" id="KW-0813">Transport</keyword>
<dbReference type="PANTHER" id="PTHR42770:SF15">
    <property type="entry name" value="GLUTAMATE_GAMMA-AMINOBUTYRATE ANTIPORTER-RELATED"/>
    <property type="match status" value="1"/>
</dbReference>
<dbReference type="Pfam" id="PF13520">
    <property type="entry name" value="AA_permease_2"/>
    <property type="match status" value="1"/>
</dbReference>
<organism evidence="8 9">
    <name type="scientific">Geodermatophilus poikilotrophus</name>
    <dbReference type="NCBI Taxonomy" id="1333667"/>
    <lineage>
        <taxon>Bacteria</taxon>
        <taxon>Bacillati</taxon>
        <taxon>Actinomycetota</taxon>
        <taxon>Actinomycetes</taxon>
        <taxon>Geodermatophilales</taxon>
        <taxon>Geodermatophilaceae</taxon>
        <taxon>Geodermatophilus</taxon>
    </lineage>
</organism>
<keyword evidence="9" id="KW-1185">Reference proteome</keyword>
<dbReference type="GO" id="GO:0005886">
    <property type="term" value="C:plasma membrane"/>
    <property type="evidence" value="ECO:0007669"/>
    <property type="project" value="UniProtKB-SubCell"/>
</dbReference>
<evidence type="ECO:0000256" key="4">
    <source>
        <dbReference type="ARBA" id="ARBA00022692"/>
    </source>
</evidence>
<feature type="transmembrane region" description="Helical" evidence="7">
    <location>
        <begin position="32"/>
        <end position="50"/>
    </location>
</feature>
<dbReference type="InterPro" id="IPR050367">
    <property type="entry name" value="APC_superfamily"/>
</dbReference>
<keyword evidence="4 7" id="KW-0812">Transmembrane</keyword>
<feature type="transmembrane region" description="Helical" evidence="7">
    <location>
        <begin position="203"/>
        <end position="223"/>
    </location>
</feature>
<dbReference type="InterPro" id="IPR002293">
    <property type="entry name" value="AA/rel_permease1"/>
</dbReference>
<feature type="transmembrane region" description="Helical" evidence="7">
    <location>
        <begin position="284"/>
        <end position="307"/>
    </location>
</feature>
<dbReference type="Gene3D" id="1.20.1740.10">
    <property type="entry name" value="Amino acid/polyamine transporter I"/>
    <property type="match status" value="1"/>
</dbReference>
<feature type="transmembrane region" description="Helical" evidence="7">
    <location>
        <begin position="348"/>
        <end position="367"/>
    </location>
</feature>
<feature type="transmembrane region" description="Helical" evidence="7">
    <location>
        <begin position="56"/>
        <end position="75"/>
    </location>
</feature>
<protein>
    <submittedName>
        <fullName evidence="8">Amino acid transporter</fullName>
    </submittedName>
</protein>
<dbReference type="RefSeq" id="WP_091438048.1">
    <property type="nucleotide sequence ID" value="NZ_FOIE01000001.1"/>
</dbReference>
<dbReference type="AlphaFoldDB" id="A0A1H9YVY6"/>